<protein>
    <submittedName>
        <fullName evidence="1">Putative transposase</fullName>
    </submittedName>
</protein>
<gene>
    <name evidence="1" type="ORF">AC094_12140</name>
</gene>
<accession>A0A853PYE4</accession>
<comment type="caution">
    <text evidence="1">The sequence shown here is derived from an EMBL/GenBank/DDBJ whole genome shotgun (WGS) entry which is preliminary data.</text>
</comment>
<dbReference type="AlphaFoldDB" id="A0A853PYE4"/>
<dbReference type="EMBL" id="LIDT01000012">
    <property type="protein sequence ID" value="OCR34367.1"/>
    <property type="molecule type" value="Genomic_DNA"/>
</dbReference>
<sequence length="41" mass="5039">MRRDDVYNYARYNNIRKMHHGKSMFLLKEDFDKVMAEKSVT</sequence>
<reference evidence="1 2" key="1">
    <citation type="journal article" date="2016" name="PLoS ONE">
        <title>Genomic Diversity of Enterotoxigenic Strains of Bacteroides fragilis.</title>
        <authorList>
            <person name="Pierce J.V."/>
            <person name="Bernstein H.D."/>
        </authorList>
    </citation>
    <scope>NUCLEOTIDE SEQUENCE [LARGE SCALE GENOMIC DNA]</scope>
    <source>
        <strain evidence="1 2">20793-3</strain>
    </source>
</reference>
<organism evidence="1 2">
    <name type="scientific">Bacteroides fragilis</name>
    <dbReference type="NCBI Taxonomy" id="817"/>
    <lineage>
        <taxon>Bacteria</taxon>
        <taxon>Pseudomonadati</taxon>
        <taxon>Bacteroidota</taxon>
        <taxon>Bacteroidia</taxon>
        <taxon>Bacteroidales</taxon>
        <taxon>Bacteroidaceae</taxon>
        <taxon>Bacteroides</taxon>
    </lineage>
</organism>
<evidence type="ECO:0000313" key="1">
    <source>
        <dbReference type="EMBL" id="OCR34367.1"/>
    </source>
</evidence>
<evidence type="ECO:0000313" key="2">
    <source>
        <dbReference type="Proteomes" id="UP000093197"/>
    </source>
</evidence>
<proteinExistence type="predicted"/>
<dbReference type="Proteomes" id="UP000093197">
    <property type="component" value="Unassembled WGS sequence"/>
</dbReference>
<name>A0A853PYE4_BACFG</name>